<keyword evidence="6" id="KW-0333">Golgi apparatus</keyword>
<dbReference type="FunCoup" id="A0A0C3PGC2">
    <property type="interactions" value="52"/>
</dbReference>
<evidence type="ECO:0000313" key="10">
    <source>
        <dbReference type="Proteomes" id="UP000054217"/>
    </source>
</evidence>
<evidence type="ECO:0000313" key="9">
    <source>
        <dbReference type="EMBL" id="KIO06994.1"/>
    </source>
</evidence>
<dbReference type="GO" id="GO:0015031">
    <property type="term" value="P:protein transport"/>
    <property type="evidence" value="ECO:0007669"/>
    <property type="project" value="UniProtKB-KW"/>
</dbReference>
<dbReference type="Proteomes" id="UP000054217">
    <property type="component" value="Unassembled WGS sequence"/>
</dbReference>
<reference evidence="10" key="2">
    <citation type="submission" date="2015-01" db="EMBL/GenBank/DDBJ databases">
        <title>Evolutionary Origins and Diversification of the Mycorrhizal Mutualists.</title>
        <authorList>
            <consortium name="DOE Joint Genome Institute"/>
            <consortium name="Mycorrhizal Genomics Consortium"/>
            <person name="Kohler A."/>
            <person name="Kuo A."/>
            <person name="Nagy L.G."/>
            <person name="Floudas D."/>
            <person name="Copeland A."/>
            <person name="Barry K.W."/>
            <person name="Cichocki N."/>
            <person name="Veneault-Fourrey C."/>
            <person name="LaButti K."/>
            <person name="Lindquist E.A."/>
            <person name="Lipzen A."/>
            <person name="Lundell T."/>
            <person name="Morin E."/>
            <person name="Murat C."/>
            <person name="Riley R."/>
            <person name="Ohm R."/>
            <person name="Sun H."/>
            <person name="Tunlid A."/>
            <person name="Henrissat B."/>
            <person name="Grigoriev I.V."/>
            <person name="Hibbett D.S."/>
            <person name="Martin F."/>
        </authorList>
    </citation>
    <scope>NUCLEOTIDE SEQUENCE [LARGE SCALE GENOMIC DNA]</scope>
    <source>
        <strain evidence="10">Marx 270</strain>
    </source>
</reference>
<keyword evidence="10" id="KW-1185">Reference proteome</keyword>
<evidence type="ECO:0000256" key="5">
    <source>
        <dbReference type="ARBA" id="ARBA00022927"/>
    </source>
</evidence>
<proteinExistence type="inferred from homology"/>
<evidence type="ECO:0000256" key="2">
    <source>
        <dbReference type="ARBA" id="ARBA00006419"/>
    </source>
</evidence>
<evidence type="ECO:0000256" key="3">
    <source>
        <dbReference type="ARBA" id="ARBA00020983"/>
    </source>
</evidence>
<gene>
    <name evidence="9" type="ORF">M404DRAFT_998436</name>
</gene>
<dbReference type="HOGENOM" id="CLU_017968_2_0_1"/>
<keyword evidence="4" id="KW-0813">Transport</keyword>
<accession>A0A0C3PGC2</accession>
<comment type="subcellular location">
    <subcellularLocation>
        <location evidence="1">Golgi apparatus membrane</location>
        <topology evidence="1">Peripheral membrane protein</topology>
    </subcellularLocation>
</comment>
<dbReference type="InParanoid" id="A0A0C3PGC2"/>
<keyword evidence="5" id="KW-0653">Protein transport</keyword>
<name>A0A0C3PGC2_PISTI</name>
<keyword evidence="7" id="KW-0472">Membrane</keyword>
<evidence type="ECO:0000256" key="8">
    <source>
        <dbReference type="ARBA" id="ARBA00031347"/>
    </source>
</evidence>
<organism evidence="9 10">
    <name type="scientific">Pisolithus tinctorius Marx 270</name>
    <dbReference type="NCBI Taxonomy" id="870435"/>
    <lineage>
        <taxon>Eukaryota</taxon>
        <taxon>Fungi</taxon>
        <taxon>Dikarya</taxon>
        <taxon>Basidiomycota</taxon>
        <taxon>Agaricomycotina</taxon>
        <taxon>Agaricomycetes</taxon>
        <taxon>Agaricomycetidae</taxon>
        <taxon>Boletales</taxon>
        <taxon>Sclerodermatineae</taxon>
        <taxon>Pisolithaceae</taxon>
        <taxon>Pisolithus</taxon>
    </lineage>
</organism>
<dbReference type="EMBL" id="KN831961">
    <property type="protein sequence ID" value="KIO06994.1"/>
    <property type="molecule type" value="Genomic_DNA"/>
</dbReference>
<comment type="similarity">
    <text evidence="2">Belongs to the COG8 family.</text>
</comment>
<protein>
    <recommendedName>
        <fullName evidence="3">Conserved oligomeric Golgi complex subunit 8</fullName>
    </recommendedName>
    <alternativeName>
        <fullName evidence="8">Component of oligomeric Golgi complex 8</fullName>
    </alternativeName>
</protein>
<reference evidence="9 10" key="1">
    <citation type="submission" date="2014-04" db="EMBL/GenBank/DDBJ databases">
        <authorList>
            <consortium name="DOE Joint Genome Institute"/>
            <person name="Kuo A."/>
            <person name="Kohler A."/>
            <person name="Costa M.D."/>
            <person name="Nagy L.G."/>
            <person name="Floudas D."/>
            <person name="Copeland A."/>
            <person name="Barry K.W."/>
            <person name="Cichocki N."/>
            <person name="Veneault-Fourrey C."/>
            <person name="LaButti K."/>
            <person name="Lindquist E.A."/>
            <person name="Lipzen A."/>
            <person name="Lundell T."/>
            <person name="Morin E."/>
            <person name="Murat C."/>
            <person name="Sun H."/>
            <person name="Tunlid A."/>
            <person name="Henrissat B."/>
            <person name="Grigoriev I.V."/>
            <person name="Hibbett D.S."/>
            <person name="Martin F."/>
            <person name="Nordberg H.P."/>
            <person name="Cantor M.N."/>
            <person name="Hua S.X."/>
        </authorList>
    </citation>
    <scope>NUCLEOTIDE SEQUENCE [LARGE SCALE GENOMIC DNA]</scope>
    <source>
        <strain evidence="9 10">Marx 270</strain>
    </source>
</reference>
<evidence type="ECO:0000256" key="7">
    <source>
        <dbReference type="ARBA" id="ARBA00023136"/>
    </source>
</evidence>
<sequence length="601" mass="65390">MSTQAAGTDSELSALQDLLSQSQGVFEAPENAAYLTELPSLPLSDLLATPASLTTQSHTITSSLTALTHTSYPTFLSLHKSSTALLGSLSSLDSSLNALLDTALPALDDAARVFREKSGPSVIEERQKTRVVLEQQDKLHDLLDIPILIDTCVRNGLYSEALMLATHATTVLAALCTLQSKEGGFISSSLQLARSLQDEVAFSLRSMRLLLLDTLFEPPKKLPAFWKAVQFLRRMQAMPEDELALTFASARIECLRSALQNLERDAGVSGAATFDVNDNITGPTAEDREKQLDRQADDVARFLKKYIDAWREGAYDIITQYTTIFLERSHVGGPSPSSSTAQPNPVIKQTLLPTLLSLLLPPLRTHLRRAYPHLAPLSTQLAYCSSAMARVGMDFRALLSQLLTQAVVDGFTRDLRIGANREWSLTLSKYTSGKNKSAAPSTWLVSAVQPLPSLSTLVTQSSAPAHIPPEILTSFPPLAVSLNTYLRSLNRLRLFVPVNAVNGVINALESSLSKAGQELFTYAVECGASDKELDILRAGGAAYARVMAPFLRRAVVEGVFRAPRSSQGDGDEMMETESGTKDDDALEIVLQKWEKWLGDGT</sequence>
<dbReference type="Pfam" id="PF04124">
    <property type="entry name" value="Dor1"/>
    <property type="match status" value="2"/>
</dbReference>
<dbReference type="STRING" id="870435.A0A0C3PGC2"/>
<dbReference type="PANTHER" id="PTHR21311:SF0">
    <property type="entry name" value="CONSERVED OLIGOMERIC GOLGI COMPLEX SUBUNIT 8"/>
    <property type="match status" value="1"/>
</dbReference>
<dbReference type="InterPro" id="IPR007255">
    <property type="entry name" value="COG8"/>
</dbReference>
<evidence type="ECO:0000256" key="6">
    <source>
        <dbReference type="ARBA" id="ARBA00023034"/>
    </source>
</evidence>
<dbReference type="OrthoDB" id="1661054at2759"/>
<evidence type="ECO:0000256" key="4">
    <source>
        <dbReference type="ARBA" id="ARBA00022448"/>
    </source>
</evidence>
<dbReference type="GO" id="GO:0006891">
    <property type="term" value="P:intra-Golgi vesicle-mediated transport"/>
    <property type="evidence" value="ECO:0007669"/>
    <property type="project" value="TreeGrafter"/>
</dbReference>
<evidence type="ECO:0000256" key="1">
    <source>
        <dbReference type="ARBA" id="ARBA00004395"/>
    </source>
</evidence>
<dbReference type="AlphaFoldDB" id="A0A0C3PGC2"/>
<dbReference type="PANTHER" id="PTHR21311">
    <property type="entry name" value="CONSERVED OLIGOMERIC GOLGI COMPLEX COMPONENT 8"/>
    <property type="match status" value="1"/>
</dbReference>
<dbReference type="GO" id="GO:0017119">
    <property type="term" value="C:Golgi transport complex"/>
    <property type="evidence" value="ECO:0007669"/>
    <property type="project" value="InterPro"/>
</dbReference>
<dbReference type="GO" id="GO:0000139">
    <property type="term" value="C:Golgi membrane"/>
    <property type="evidence" value="ECO:0007669"/>
    <property type="project" value="UniProtKB-SubCell"/>
</dbReference>